<dbReference type="SUPFAM" id="SSF54637">
    <property type="entry name" value="Thioesterase/thiol ester dehydrase-isomerase"/>
    <property type="match status" value="1"/>
</dbReference>
<dbReference type="OrthoDB" id="7183822at2"/>
<dbReference type="PANTHER" id="PTHR28152:SF1">
    <property type="entry name" value="HYDROXYACYL-THIOESTER DEHYDRATASE TYPE 2, MITOCHONDRIAL"/>
    <property type="match status" value="1"/>
</dbReference>
<organism evidence="2 3">
    <name type="scientific">Paracoccus aestuarii</name>
    <dbReference type="NCBI Taxonomy" id="453842"/>
    <lineage>
        <taxon>Bacteria</taxon>
        <taxon>Pseudomonadati</taxon>
        <taxon>Pseudomonadota</taxon>
        <taxon>Alphaproteobacteria</taxon>
        <taxon>Rhodobacterales</taxon>
        <taxon>Paracoccaceae</taxon>
        <taxon>Paracoccus</taxon>
    </lineage>
</organism>
<evidence type="ECO:0000313" key="2">
    <source>
        <dbReference type="EMBL" id="RJK98614.1"/>
    </source>
</evidence>
<evidence type="ECO:0000313" key="3">
    <source>
        <dbReference type="Proteomes" id="UP000285530"/>
    </source>
</evidence>
<name>A0A418ZQP9_9RHOB</name>
<reference evidence="2 3" key="1">
    <citation type="submission" date="2018-09" db="EMBL/GenBank/DDBJ databases">
        <title>Paracoccus onubensis nov. sp. a moderate halophilic bacterium isolated from Gruta de las Maravillas (Aracena, Spain).</title>
        <authorList>
            <person name="Jurado V."/>
            <person name="Gutierrez-Patricio S."/>
            <person name="Gonzalez-Pimentel J.L."/>
            <person name="Laiz L."/>
            <person name="Saiz-Jimenez C."/>
        </authorList>
    </citation>
    <scope>NUCLEOTIDE SEQUENCE [LARGE SCALE GENOMIC DNA]</scope>
    <source>
        <strain evidence="2 3">DSM 19484</strain>
    </source>
</reference>
<dbReference type="RefSeq" id="WP_119887456.1">
    <property type="nucleotide sequence ID" value="NZ_QZEV01000114.1"/>
</dbReference>
<gene>
    <name evidence="2" type="ORF">D3P06_15750</name>
</gene>
<proteinExistence type="predicted"/>
<dbReference type="Pfam" id="PF13452">
    <property type="entry name" value="FAS1_DH_region"/>
    <property type="match status" value="1"/>
</dbReference>
<keyword evidence="3" id="KW-1185">Reference proteome</keyword>
<dbReference type="Gene3D" id="3.10.129.10">
    <property type="entry name" value="Hotdog Thioesterase"/>
    <property type="match status" value="2"/>
</dbReference>
<sequence>MTGAIDIDHLSGWIGREETAEDIVTPGLLHRFRATLGAWLTEDDGHAPLGMHWCLSPPAVPGGDLGPDGHPARGGFLPPVPYPNRMWAGGSVTFHAPLSAGDMVRRRSHISAITPRQGRSGPLVFVSVDHDFRVKNQRRISERQDIVYRPAGPPPPAPSPGAAAKDAFVANPVMLFRYSAMTFNGHRIHYDHPYVTGTEGYAGLVVHGPLQATLLFHAAARALGTTALHITYRGLSPLIAGQPAQIRRRDGRLWLEKPDGQASFEAHAGPIPSQ</sequence>
<evidence type="ECO:0000259" key="1">
    <source>
        <dbReference type="Pfam" id="PF13452"/>
    </source>
</evidence>
<dbReference type="Proteomes" id="UP000285530">
    <property type="component" value="Unassembled WGS sequence"/>
</dbReference>
<dbReference type="EMBL" id="QZEV01000114">
    <property type="protein sequence ID" value="RJK98614.1"/>
    <property type="molecule type" value="Genomic_DNA"/>
</dbReference>
<accession>A0A418ZQP9</accession>
<protein>
    <submittedName>
        <fullName evidence="2">Protein dehydratase</fullName>
    </submittedName>
</protein>
<dbReference type="GO" id="GO:0019171">
    <property type="term" value="F:(3R)-hydroxyacyl-[acyl-carrier-protein] dehydratase activity"/>
    <property type="evidence" value="ECO:0007669"/>
    <property type="project" value="TreeGrafter"/>
</dbReference>
<comment type="caution">
    <text evidence="2">The sequence shown here is derived from an EMBL/GenBank/DDBJ whole genome shotgun (WGS) entry which is preliminary data.</text>
</comment>
<dbReference type="InterPro" id="IPR052741">
    <property type="entry name" value="Mitochondrial_HTD2"/>
</dbReference>
<dbReference type="AlphaFoldDB" id="A0A418ZQP9"/>
<dbReference type="PANTHER" id="PTHR28152">
    <property type="entry name" value="HYDROXYACYL-THIOESTER DEHYDRATASE TYPE 2, MITOCHONDRIAL"/>
    <property type="match status" value="1"/>
</dbReference>
<dbReference type="InterPro" id="IPR029069">
    <property type="entry name" value="HotDog_dom_sf"/>
</dbReference>
<feature type="domain" description="FAS1-like dehydratase" evidence="1">
    <location>
        <begin position="47"/>
        <end position="140"/>
    </location>
</feature>
<dbReference type="InterPro" id="IPR039569">
    <property type="entry name" value="FAS1-like_DH_region"/>
</dbReference>